<evidence type="ECO:0000313" key="6">
    <source>
        <dbReference type="EMBL" id="QQO11100.1"/>
    </source>
</evidence>
<dbReference type="KEGG" id="bhc:JFL75_09330"/>
<dbReference type="NCBIfam" id="TIGR02727">
    <property type="entry name" value="MTHFS_bact"/>
    <property type="match status" value="1"/>
</dbReference>
<keyword evidence="6" id="KW-0436">Ligase</keyword>
<reference evidence="6" key="1">
    <citation type="submission" date="2021-01" db="EMBL/GenBank/DDBJ databases">
        <title>Description of Breznakiella homolactica.</title>
        <authorList>
            <person name="Song Y."/>
            <person name="Brune A."/>
        </authorList>
    </citation>
    <scope>NUCLEOTIDE SEQUENCE</scope>
    <source>
        <strain evidence="6">RmG30</strain>
    </source>
</reference>
<keyword evidence="3 4" id="KW-0067">ATP-binding</keyword>
<protein>
    <recommendedName>
        <fullName evidence="5">5-formyltetrahydrofolate cyclo-ligase</fullName>
        <ecNumber evidence="5">6.3.3.2</ecNumber>
    </recommendedName>
</protein>
<dbReference type="GO" id="GO:0009396">
    <property type="term" value="P:folic acid-containing compound biosynthetic process"/>
    <property type="evidence" value="ECO:0007669"/>
    <property type="project" value="TreeGrafter"/>
</dbReference>
<dbReference type="InterPro" id="IPR037171">
    <property type="entry name" value="NagB/RpiA_transferase-like"/>
</dbReference>
<dbReference type="SUPFAM" id="SSF100950">
    <property type="entry name" value="NagB/RpiA/CoA transferase-like"/>
    <property type="match status" value="1"/>
</dbReference>
<name>A0A7T7XRD9_9SPIR</name>
<evidence type="ECO:0000256" key="5">
    <source>
        <dbReference type="RuleBase" id="RU361279"/>
    </source>
</evidence>
<sequence length="210" mass="23427">MDSKKALRNSMLRRLASLDPGLFRSQGRDAASLISSQKIWLSAETVLLFMAMEQEIDTEPLLARALEGGKRVFIPKVAGPEMRFYRIQSARGPWLCGPYGIREPDPAAPDSDLKPEDFPLLIIVPGVAFDRQGNRLGRGKAYYDRFFASLDQRTGTDTPRRPAEKSRSPNYYTVGLCMDEQVVPAVPADSWDRPMDAICTGSEYVTVVPQ</sequence>
<dbReference type="Proteomes" id="UP000595917">
    <property type="component" value="Chromosome"/>
</dbReference>
<dbReference type="GO" id="GO:0046872">
    <property type="term" value="F:metal ion binding"/>
    <property type="evidence" value="ECO:0007669"/>
    <property type="project" value="UniProtKB-KW"/>
</dbReference>
<dbReference type="EMBL" id="CP067089">
    <property type="protein sequence ID" value="QQO11100.1"/>
    <property type="molecule type" value="Genomic_DNA"/>
</dbReference>
<keyword evidence="5" id="KW-0479">Metal-binding</keyword>
<evidence type="ECO:0000256" key="3">
    <source>
        <dbReference type="ARBA" id="ARBA00022840"/>
    </source>
</evidence>
<dbReference type="AlphaFoldDB" id="A0A7T7XRD9"/>
<gene>
    <name evidence="6" type="ORF">JFL75_09330</name>
</gene>
<dbReference type="EC" id="6.3.3.2" evidence="5"/>
<comment type="catalytic activity">
    <reaction evidence="5">
        <text>(6S)-5-formyl-5,6,7,8-tetrahydrofolate + ATP = (6R)-5,10-methenyltetrahydrofolate + ADP + phosphate</text>
        <dbReference type="Rhea" id="RHEA:10488"/>
        <dbReference type="ChEBI" id="CHEBI:30616"/>
        <dbReference type="ChEBI" id="CHEBI:43474"/>
        <dbReference type="ChEBI" id="CHEBI:57455"/>
        <dbReference type="ChEBI" id="CHEBI:57457"/>
        <dbReference type="ChEBI" id="CHEBI:456216"/>
        <dbReference type="EC" id="6.3.3.2"/>
    </reaction>
</comment>
<feature type="binding site" evidence="4">
    <location>
        <position position="50"/>
    </location>
    <ligand>
        <name>substrate</name>
    </ligand>
</feature>
<dbReference type="PIRSF" id="PIRSF006806">
    <property type="entry name" value="FTHF_cligase"/>
    <property type="match status" value="1"/>
</dbReference>
<dbReference type="PANTHER" id="PTHR23407">
    <property type="entry name" value="ATPASE INHIBITOR/5-FORMYLTETRAHYDROFOLATE CYCLO-LIGASE"/>
    <property type="match status" value="1"/>
</dbReference>
<dbReference type="GO" id="GO:0030272">
    <property type="term" value="F:5-formyltetrahydrofolate cyclo-ligase activity"/>
    <property type="evidence" value="ECO:0007669"/>
    <property type="project" value="UniProtKB-EC"/>
</dbReference>
<dbReference type="GO" id="GO:0035999">
    <property type="term" value="P:tetrahydrofolate interconversion"/>
    <property type="evidence" value="ECO:0007669"/>
    <property type="project" value="TreeGrafter"/>
</dbReference>
<proteinExistence type="inferred from homology"/>
<evidence type="ECO:0000313" key="7">
    <source>
        <dbReference type="Proteomes" id="UP000595917"/>
    </source>
</evidence>
<dbReference type="GO" id="GO:0005524">
    <property type="term" value="F:ATP binding"/>
    <property type="evidence" value="ECO:0007669"/>
    <property type="project" value="UniProtKB-KW"/>
</dbReference>
<organism evidence="6 7">
    <name type="scientific">Breznakiella homolactica</name>
    <dbReference type="NCBI Taxonomy" id="2798577"/>
    <lineage>
        <taxon>Bacteria</taxon>
        <taxon>Pseudomonadati</taxon>
        <taxon>Spirochaetota</taxon>
        <taxon>Spirochaetia</taxon>
        <taxon>Spirochaetales</taxon>
        <taxon>Breznakiellaceae</taxon>
        <taxon>Breznakiella</taxon>
    </lineage>
</organism>
<evidence type="ECO:0000256" key="4">
    <source>
        <dbReference type="PIRSR" id="PIRSR006806-1"/>
    </source>
</evidence>
<comment type="cofactor">
    <cofactor evidence="5">
        <name>Mg(2+)</name>
        <dbReference type="ChEBI" id="CHEBI:18420"/>
    </cofactor>
</comment>
<dbReference type="PANTHER" id="PTHR23407:SF1">
    <property type="entry name" value="5-FORMYLTETRAHYDROFOLATE CYCLO-LIGASE"/>
    <property type="match status" value="1"/>
</dbReference>
<dbReference type="InterPro" id="IPR002698">
    <property type="entry name" value="FTHF_cligase"/>
</dbReference>
<dbReference type="Gene3D" id="3.40.50.10420">
    <property type="entry name" value="NagB/RpiA/CoA transferase-like"/>
    <property type="match status" value="1"/>
</dbReference>
<dbReference type="Pfam" id="PF01812">
    <property type="entry name" value="5-FTHF_cyc-lig"/>
    <property type="match status" value="1"/>
</dbReference>
<dbReference type="InterPro" id="IPR024185">
    <property type="entry name" value="FTHF_cligase-like_sf"/>
</dbReference>
<feature type="binding site" evidence="4">
    <location>
        <begin position="4"/>
        <end position="8"/>
    </location>
    <ligand>
        <name>ATP</name>
        <dbReference type="ChEBI" id="CHEBI:30616"/>
    </ligand>
</feature>
<evidence type="ECO:0000256" key="2">
    <source>
        <dbReference type="ARBA" id="ARBA00022741"/>
    </source>
</evidence>
<keyword evidence="2 4" id="KW-0547">Nucleotide-binding</keyword>
<keyword evidence="5" id="KW-0460">Magnesium</keyword>
<comment type="similarity">
    <text evidence="1 5">Belongs to the 5-formyltetrahydrofolate cyclo-ligase family.</text>
</comment>
<feature type="binding site" evidence="4">
    <location>
        <begin position="135"/>
        <end position="143"/>
    </location>
    <ligand>
        <name>ATP</name>
        <dbReference type="ChEBI" id="CHEBI:30616"/>
    </ligand>
</feature>
<feature type="binding site" evidence="4">
    <location>
        <position position="55"/>
    </location>
    <ligand>
        <name>substrate</name>
    </ligand>
</feature>
<dbReference type="RefSeq" id="WP_215628409.1">
    <property type="nucleotide sequence ID" value="NZ_CP067089.2"/>
</dbReference>
<evidence type="ECO:0000256" key="1">
    <source>
        <dbReference type="ARBA" id="ARBA00010638"/>
    </source>
</evidence>
<accession>A0A7T7XRD9</accession>
<keyword evidence="7" id="KW-1185">Reference proteome</keyword>